<feature type="compositionally biased region" description="Low complexity" evidence="5">
    <location>
        <begin position="407"/>
        <end position="423"/>
    </location>
</feature>
<feature type="domain" description="Pseudouridine synthase I TruA alpha/beta" evidence="6">
    <location>
        <begin position="536"/>
        <end position="619"/>
    </location>
</feature>
<evidence type="ECO:0000256" key="5">
    <source>
        <dbReference type="SAM" id="MobiDB-lite"/>
    </source>
</evidence>
<dbReference type="GO" id="GO:0005634">
    <property type="term" value="C:nucleus"/>
    <property type="evidence" value="ECO:0000318"/>
    <property type="project" value="GO_Central"/>
</dbReference>
<dbReference type="InterPro" id="IPR020103">
    <property type="entry name" value="PsdUridine_synth_cat_dom_sf"/>
</dbReference>
<dbReference type="Proteomes" id="UP000054558">
    <property type="component" value="Unassembled WGS sequence"/>
</dbReference>
<protein>
    <submittedName>
        <fullName evidence="7">Pseudouridylate synthase</fullName>
    </submittedName>
</protein>
<dbReference type="OrthoDB" id="1297095at2759"/>
<gene>
    <name evidence="7" type="ORF">KFL_001520020</name>
</gene>
<dbReference type="GO" id="GO:0009982">
    <property type="term" value="F:pseudouridine synthase activity"/>
    <property type="evidence" value="ECO:0000318"/>
    <property type="project" value="GO_Central"/>
</dbReference>
<evidence type="ECO:0000313" key="8">
    <source>
        <dbReference type="Proteomes" id="UP000054558"/>
    </source>
</evidence>
<feature type="region of interest" description="Disordered" evidence="5">
    <location>
        <begin position="700"/>
        <end position="748"/>
    </location>
</feature>
<dbReference type="InterPro" id="IPR001406">
    <property type="entry name" value="PsdUridine_synth_TruA"/>
</dbReference>
<feature type="compositionally biased region" description="Basic and acidic residues" evidence="5">
    <location>
        <begin position="459"/>
        <end position="477"/>
    </location>
</feature>
<evidence type="ECO:0000313" key="7">
    <source>
        <dbReference type="EMBL" id="GAQ83532.1"/>
    </source>
</evidence>
<evidence type="ECO:0000256" key="1">
    <source>
        <dbReference type="ARBA" id="ARBA00009375"/>
    </source>
</evidence>
<proteinExistence type="inferred from homology"/>
<keyword evidence="3" id="KW-0413">Isomerase</keyword>
<dbReference type="FunFam" id="3.30.70.580:FF:000002">
    <property type="entry name" value="tRNA pseudouridine synthase"/>
    <property type="match status" value="1"/>
</dbReference>
<feature type="region of interest" description="Disordered" evidence="5">
    <location>
        <begin position="344"/>
        <end position="490"/>
    </location>
</feature>
<feature type="compositionally biased region" description="Gly residues" evidence="5">
    <location>
        <begin position="736"/>
        <end position="748"/>
    </location>
</feature>
<sequence>MRSTATSLRSQFLSSSKSTIIQGPTFLMGNQNWGRSLAFHSRVSATADVVKETREAPAPEELEREERRPLPRSLPVRPSKDVWVRPGVTPPPGTSASDEPPRKSFARPPRAYPQKVGVSRQPWEGHFARTEENRLRADKVRTAGVEGDKQAAEDDKPAKAVVKKKVAMWLGYVGTDFKGSMMQRNQPGATVEAALEKAIFDAGGMKESNFGDFKKIGWNRSSRTDKGVHALASVVSFKMEVPAEVFAHDPDGLSLADRVNAHLPPSIRVYGVQPVTKSFNSYHNCRARTYEYVLPASIIGITDDMDEVAAHDTLEQLRAILRKYEGRQPFHNFTVRRLYRSGKKGSKRKVTRLTQETETLLDLEGNSDDFLPTPPSESANDGTVGLEMAADLGTSDSDMGDRHSDVGDNSLDVGDNDSDVGSSTLEALRGRSDDGADTDGNQSDAAGRHPDTVENDSDASGRSDEFQPSDEFGRAEDAYGQPSPADEFFANRRESEEFELEYDEEEEDDEGSWVERRGPTAQWLLETPPEDKIGPSHYRRILNATCTDLEPLGRSRVVRIHIEGESFMLHQIRKMVGAAVAILRGDFPFELLDPMLACHSRVIVPMAPAEGLFLSRTRFFPFRTSFNRDFVSDGPALELTPPLEAAREEFRVTQLLPAMAPLLNAERDPWRGWIERLDLIGPVPQEEVTQVLSCFEEWRSNQPERGTETRERPPWFQIARQPRPTGPRQWASRGGMQTGGGGSRWGRR</sequence>
<comment type="catalytic activity">
    <reaction evidence="4">
        <text>a uridine in tRNA = a pseudouridine in tRNA</text>
        <dbReference type="Rhea" id="RHEA:54572"/>
        <dbReference type="Rhea" id="RHEA-COMP:13339"/>
        <dbReference type="Rhea" id="RHEA-COMP:13934"/>
        <dbReference type="ChEBI" id="CHEBI:65314"/>
        <dbReference type="ChEBI" id="CHEBI:65315"/>
    </reaction>
</comment>
<dbReference type="STRING" id="105231.A0A1Y1I0P1"/>
<dbReference type="OMA" id="VIGIKSH"/>
<keyword evidence="2" id="KW-0819">tRNA processing</keyword>
<dbReference type="InterPro" id="IPR020095">
    <property type="entry name" value="PsdUridine_synth_TruA_C"/>
</dbReference>
<reference evidence="7 8" key="1">
    <citation type="journal article" date="2014" name="Nat. Commun.">
        <title>Klebsormidium flaccidum genome reveals primary factors for plant terrestrial adaptation.</title>
        <authorList>
            <person name="Hori K."/>
            <person name="Maruyama F."/>
            <person name="Fujisawa T."/>
            <person name="Togashi T."/>
            <person name="Yamamoto N."/>
            <person name="Seo M."/>
            <person name="Sato S."/>
            <person name="Yamada T."/>
            <person name="Mori H."/>
            <person name="Tajima N."/>
            <person name="Moriyama T."/>
            <person name="Ikeuchi M."/>
            <person name="Watanabe M."/>
            <person name="Wada H."/>
            <person name="Kobayashi K."/>
            <person name="Saito M."/>
            <person name="Masuda T."/>
            <person name="Sasaki-Sekimoto Y."/>
            <person name="Mashiguchi K."/>
            <person name="Awai K."/>
            <person name="Shimojima M."/>
            <person name="Masuda S."/>
            <person name="Iwai M."/>
            <person name="Nobusawa T."/>
            <person name="Narise T."/>
            <person name="Kondo S."/>
            <person name="Saito H."/>
            <person name="Sato R."/>
            <person name="Murakawa M."/>
            <person name="Ihara Y."/>
            <person name="Oshima-Yamada Y."/>
            <person name="Ohtaka K."/>
            <person name="Satoh M."/>
            <person name="Sonobe K."/>
            <person name="Ishii M."/>
            <person name="Ohtani R."/>
            <person name="Kanamori-Sato M."/>
            <person name="Honoki R."/>
            <person name="Miyazaki D."/>
            <person name="Mochizuki H."/>
            <person name="Umetsu J."/>
            <person name="Higashi K."/>
            <person name="Shibata D."/>
            <person name="Kamiya Y."/>
            <person name="Sato N."/>
            <person name="Nakamura Y."/>
            <person name="Tabata S."/>
            <person name="Ida S."/>
            <person name="Kurokawa K."/>
            <person name="Ohta H."/>
        </authorList>
    </citation>
    <scope>NUCLEOTIDE SEQUENCE [LARGE SCALE GENOMIC DNA]</scope>
    <source>
        <strain evidence="7 8">NIES-2285</strain>
    </source>
</reference>
<evidence type="ECO:0000259" key="6">
    <source>
        <dbReference type="Pfam" id="PF01416"/>
    </source>
</evidence>
<dbReference type="AlphaFoldDB" id="A0A1Y1I0P1"/>
<dbReference type="InterPro" id="IPR020094">
    <property type="entry name" value="TruA/RsuA/RluB/E/F_N"/>
</dbReference>
<name>A0A1Y1I0P1_KLENI</name>
<dbReference type="Pfam" id="PF01416">
    <property type="entry name" value="PseudoU_synth_1"/>
    <property type="match status" value="1"/>
</dbReference>
<dbReference type="PANTHER" id="PTHR11142:SF9">
    <property type="entry name" value="TRNA PSEUDOURIDINE SYNTHASE-RELATED"/>
    <property type="match status" value="1"/>
</dbReference>
<evidence type="ECO:0000256" key="4">
    <source>
        <dbReference type="ARBA" id="ARBA00036943"/>
    </source>
</evidence>
<evidence type="ECO:0000256" key="3">
    <source>
        <dbReference type="ARBA" id="ARBA00023235"/>
    </source>
</evidence>
<evidence type="ECO:0000256" key="2">
    <source>
        <dbReference type="ARBA" id="ARBA00022694"/>
    </source>
</evidence>
<feature type="region of interest" description="Disordered" evidence="5">
    <location>
        <begin position="51"/>
        <end position="119"/>
    </location>
</feature>
<dbReference type="SUPFAM" id="SSF55120">
    <property type="entry name" value="Pseudouridine synthase"/>
    <property type="match status" value="2"/>
</dbReference>
<organism evidence="7 8">
    <name type="scientific">Klebsormidium nitens</name>
    <name type="common">Green alga</name>
    <name type="synonym">Ulothrix nitens</name>
    <dbReference type="NCBI Taxonomy" id="105231"/>
    <lineage>
        <taxon>Eukaryota</taxon>
        <taxon>Viridiplantae</taxon>
        <taxon>Streptophyta</taxon>
        <taxon>Klebsormidiophyceae</taxon>
        <taxon>Klebsormidiales</taxon>
        <taxon>Klebsormidiaceae</taxon>
        <taxon>Klebsormidium</taxon>
    </lineage>
</organism>
<dbReference type="EMBL" id="DF237101">
    <property type="protein sequence ID" value="GAQ83532.1"/>
    <property type="molecule type" value="Genomic_DNA"/>
</dbReference>
<dbReference type="GO" id="GO:0003723">
    <property type="term" value="F:RNA binding"/>
    <property type="evidence" value="ECO:0007669"/>
    <property type="project" value="InterPro"/>
</dbReference>
<dbReference type="Gene3D" id="3.30.70.660">
    <property type="entry name" value="Pseudouridine synthase I, catalytic domain, C-terminal subdomain"/>
    <property type="match status" value="2"/>
</dbReference>
<dbReference type="Gene3D" id="3.30.70.580">
    <property type="entry name" value="Pseudouridine synthase I, catalytic domain, N-terminal subdomain"/>
    <property type="match status" value="1"/>
</dbReference>
<dbReference type="InterPro" id="IPR020097">
    <property type="entry name" value="PsdUridine_synth_TruA_a/b_dom"/>
</dbReference>
<dbReference type="GO" id="GO:1990481">
    <property type="term" value="P:mRNA pseudouridine synthesis"/>
    <property type="evidence" value="ECO:0000318"/>
    <property type="project" value="GO_Central"/>
</dbReference>
<dbReference type="GO" id="GO:0031119">
    <property type="term" value="P:tRNA pseudouridine synthesis"/>
    <property type="evidence" value="ECO:0000318"/>
    <property type="project" value="GO_Central"/>
</dbReference>
<keyword evidence="8" id="KW-1185">Reference proteome</keyword>
<dbReference type="PANTHER" id="PTHR11142">
    <property type="entry name" value="PSEUDOURIDYLATE SYNTHASE"/>
    <property type="match status" value="1"/>
</dbReference>
<comment type="similarity">
    <text evidence="1">Belongs to the tRNA pseudouridine synthase TruA family.</text>
</comment>
<accession>A0A1Y1I0P1</accession>